<dbReference type="Proteomes" id="UP001189429">
    <property type="component" value="Unassembled WGS sequence"/>
</dbReference>
<evidence type="ECO:0000313" key="1">
    <source>
        <dbReference type="EMBL" id="CAK0873787.1"/>
    </source>
</evidence>
<evidence type="ECO:0000313" key="2">
    <source>
        <dbReference type="Proteomes" id="UP001189429"/>
    </source>
</evidence>
<comment type="caution">
    <text evidence="1">The sequence shown here is derived from an EMBL/GenBank/DDBJ whole genome shotgun (WGS) entry which is preliminary data.</text>
</comment>
<keyword evidence="2" id="KW-1185">Reference proteome</keyword>
<dbReference type="EMBL" id="CAUYUJ010017321">
    <property type="protein sequence ID" value="CAK0873787.1"/>
    <property type="molecule type" value="Genomic_DNA"/>
</dbReference>
<organism evidence="1 2">
    <name type="scientific">Prorocentrum cordatum</name>
    <dbReference type="NCBI Taxonomy" id="2364126"/>
    <lineage>
        <taxon>Eukaryota</taxon>
        <taxon>Sar</taxon>
        <taxon>Alveolata</taxon>
        <taxon>Dinophyceae</taxon>
        <taxon>Prorocentrales</taxon>
        <taxon>Prorocentraceae</taxon>
        <taxon>Prorocentrum</taxon>
    </lineage>
</organism>
<reference evidence="1" key="1">
    <citation type="submission" date="2023-10" db="EMBL/GenBank/DDBJ databases">
        <authorList>
            <person name="Chen Y."/>
            <person name="Shah S."/>
            <person name="Dougan E. K."/>
            <person name="Thang M."/>
            <person name="Chan C."/>
        </authorList>
    </citation>
    <scope>NUCLEOTIDE SEQUENCE [LARGE SCALE GENOMIC DNA]</scope>
</reference>
<accession>A0ABN9VN75</accession>
<sequence length="302" mass="34162">ERQKNKEELVKFRERIGNAERNATCTASQTLQPHRGDLTPMPSSTTVPWFMYLGTPDKQALAIVDKSFNSTYSRKGLGAILDAYHNWMCKPAGPISLPIASEKEPNGKCAWDHCFCTPSGKRLYSRRNASLRFLKGQTPRDASWRNMLLTGMLVVRIRSLPLQPFFPPDSDESDYDVAMENAIAMEEDVSFWHLSYTTLSPYDVMLQEMTCDDMHTPFLNDVTVEVHGTNNHLELYDWCYTLREDRSHDAMLYKLVNNHEGLDLDLEKDVGGVVEGATDADEVGMQLEAEVAEAVGEDMREG</sequence>
<protein>
    <submittedName>
        <fullName evidence="1">Uncharacterized protein</fullName>
    </submittedName>
</protein>
<name>A0ABN9VN75_9DINO</name>
<gene>
    <name evidence="1" type="ORF">PCOR1329_LOCUS58889</name>
</gene>
<feature type="non-terminal residue" evidence="1">
    <location>
        <position position="1"/>
    </location>
</feature>
<proteinExistence type="predicted"/>
<feature type="non-terminal residue" evidence="1">
    <location>
        <position position="302"/>
    </location>
</feature>